<dbReference type="Proteomes" id="UP001334084">
    <property type="component" value="Chromosome 12"/>
</dbReference>
<name>A0AAX4JI65_9MICR</name>
<dbReference type="Gene3D" id="2.30.39.10">
    <property type="entry name" value="Alpha-1-antitrypsin, domain 1"/>
    <property type="match status" value="1"/>
</dbReference>
<proteinExistence type="predicted"/>
<evidence type="ECO:0000313" key="3">
    <source>
        <dbReference type="Proteomes" id="UP001334084"/>
    </source>
</evidence>
<accession>A0AAX4JI65</accession>
<protein>
    <submittedName>
        <fullName evidence="2">Serpin-type proteinase inhibitor 11</fullName>
    </submittedName>
</protein>
<dbReference type="AlphaFoldDB" id="A0AAX4JI65"/>
<dbReference type="SUPFAM" id="SSF56574">
    <property type="entry name" value="Serpins"/>
    <property type="match status" value="1"/>
</dbReference>
<dbReference type="EMBL" id="CP142737">
    <property type="protein sequence ID" value="WUR05121.1"/>
    <property type="molecule type" value="Genomic_DNA"/>
</dbReference>
<dbReference type="InterPro" id="IPR036186">
    <property type="entry name" value="Serpin_sf"/>
</dbReference>
<dbReference type="InterPro" id="IPR023795">
    <property type="entry name" value="Serpin_CS"/>
</dbReference>
<evidence type="ECO:0000259" key="1">
    <source>
        <dbReference type="Pfam" id="PF00079"/>
    </source>
</evidence>
<dbReference type="RefSeq" id="XP_065331266.1">
    <property type="nucleotide sequence ID" value="XM_065475194.1"/>
</dbReference>
<feature type="domain" description="Serpin" evidence="1">
    <location>
        <begin position="6"/>
        <end position="155"/>
    </location>
</feature>
<dbReference type="Pfam" id="PF00079">
    <property type="entry name" value="Serpin"/>
    <property type="match status" value="1"/>
</dbReference>
<dbReference type="Gene3D" id="3.30.497.10">
    <property type="entry name" value="Antithrombin, subunit I, domain 2"/>
    <property type="match status" value="1"/>
</dbReference>
<dbReference type="InterPro" id="IPR042178">
    <property type="entry name" value="Serpin_sf_1"/>
</dbReference>
<dbReference type="KEGG" id="vnx:VNE69_12106"/>
<dbReference type="GeneID" id="90542968"/>
<dbReference type="PROSITE" id="PS00284">
    <property type="entry name" value="SERPIN"/>
    <property type="match status" value="1"/>
</dbReference>
<organism evidence="2 3">
    <name type="scientific">Vairimorpha necatrix</name>
    <dbReference type="NCBI Taxonomy" id="6039"/>
    <lineage>
        <taxon>Eukaryota</taxon>
        <taxon>Fungi</taxon>
        <taxon>Fungi incertae sedis</taxon>
        <taxon>Microsporidia</taxon>
        <taxon>Nosematidae</taxon>
        <taxon>Vairimorpha</taxon>
    </lineage>
</organism>
<reference evidence="2" key="1">
    <citation type="journal article" date="2024" name="BMC Genomics">
        <title>Functional annotation of a divergent genome using sequence and structure-based similarity.</title>
        <authorList>
            <person name="Svedberg D."/>
            <person name="Winiger R.R."/>
            <person name="Berg A."/>
            <person name="Sharma H."/>
            <person name="Tellgren-Roth C."/>
            <person name="Debrunner-Vossbrinck B.A."/>
            <person name="Vossbrinck C.R."/>
            <person name="Barandun J."/>
        </authorList>
    </citation>
    <scope>NUCLEOTIDE SEQUENCE</scope>
    <source>
        <strain evidence="2">Illinois isolate</strain>
    </source>
</reference>
<sequence length="181" mass="21513">MIQKIEKMFEIETTEFQMVQLSCSIKNLSFVAVLPKKYNLKDIHNLILKNSRGALFNIMLKTKKHFVSLKIPKFKVESKVDIIKEMKTDAVKKVLRNNQQFLILSNKFLESQNDYEHVAMVDINEEREKKSKNFYKTKKIKEVIFNRPFLFYVIKHVRLDNYSHLNSFIPCLMGRYTGNEN</sequence>
<dbReference type="InterPro" id="IPR042185">
    <property type="entry name" value="Serpin_sf_2"/>
</dbReference>
<evidence type="ECO:0000313" key="2">
    <source>
        <dbReference type="EMBL" id="WUR05121.1"/>
    </source>
</evidence>
<gene>
    <name evidence="2" type="ORF">VNE69_12106</name>
</gene>
<keyword evidence="3" id="KW-1185">Reference proteome</keyword>
<dbReference type="InterPro" id="IPR023796">
    <property type="entry name" value="Serpin_dom"/>
</dbReference>